<feature type="domain" description="DUF7431" evidence="1">
    <location>
        <begin position="361"/>
        <end position="639"/>
    </location>
</feature>
<organism evidence="2 4">
    <name type="scientific">Rhizophagus clarus</name>
    <dbReference type="NCBI Taxonomy" id="94130"/>
    <lineage>
        <taxon>Eukaryota</taxon>
        <taxon>Fungi</taxon>
        <taxon>Fungi incertae sedis</taxon>
        <taxon>Mucoromycota</taxon>
        <taxon>Glomeromycotina</taxon>
        <taxon>Glomeromycetes</taxon>
        <taxon>Glomerales</taxon>
        <taxon>Glomeraceae</taxon>
        <taxon>Rhizophagus</taxon>
    </lineage>
</organism>
<gene>
    <name evidence="3" type="ORF">RCL2_000756700</name>
    <name evidence="2" type="ORF">RclHR1_10830003</name>
</gene>
<dbReference type="STRING" id="94130.A0A2Z6Q780"/>
<accession>A0A2Z6Q780</accession>
<sequence>MSSEKIKEITIYINIIDNSQGYIIKKLNPDDRLSDIRKDLENSNDINDMMLFSKKENDKVGEVKREDEEKFILRETITIENGLNILYLKRLYWEFLSNKHKLDHGRIMSFDGIKIAGKQAYTISDCEIKEIDNYNRGRLEFKSEEDWMKKTNLFLNVNGNNITSFVKLGLSIESVLNKSFNKEITSAYQFIEVSKVSLKFNKANLKLTDEFKNAIIGAIQSKDPEKFKKITEDYGQLIPTEIILGGRVYFNDVKRSLISSADTSNKFSGNIGFGSSDSNVGYNFNNSERTSEFYNFNHIGLLGGKHPDDENFDEKAWNESYQNWGCIEFRNPISIFQLLTDDLPDLQDLRKNAFKSMGKRILYTYTEDCDYPLYEPGRYRTFELKNIPQDTLEMIQNEEADCDIFASVFDNNETSKNVFFDCQILKKPKTKPSIIIRGIQKKFQKCKYNLKIKIMVMGFDINFNFILPDNISVKSIRSEYEQQNISEFYSIPLNEELYSMLTSCTPFFGIPVLSNLDSSNDSIIIGHNFCKAQSDNKFNVDVYSYCIKKKSYEKLPKFTFCTYIISSNNCTSSSNSYESFTFNYKYFRNPSIKLNTNSVNPKCVSLILSKNNNYHPFFSSQKTDQIKIKYLDCNCKKTCSICKNKTIRISKTENNVECILFDIKE</sequence>
<keyword evidence="4" id="KW-1185">Reference proteome</keyword>
<reference evidence="3" key="2">
    <citation type="submission" date="2019-10" db="EMBL/GenBank/DDBJ databases">
        <title>Conservation and host-specific expression of non-tandemly repeated heterogenous ribosome RNA gene in arbuscular mycorrhizal fungi.</title>
        <authorList>
            <person name="Maeda T."/>
            <person name="Kobayashi Y."/>
            <person name="Nakagawa T."/>
            <person name="Ezawa T."/>
            <person name="Yamaguchi K."/>
            <person name="Bino T."/>
            <person name="Nishimoto Y."/>
            <person name="Shigenobu S."/>
            <person name="Kawaguchi M."/>
        </authorList>
    </citation>
    <scope>NUCLEOTIDE SEQUENCE</scope>
    <source>
        <strain evidence="3">HR1</strain>
    </source>
</reference>
<protein>
    <recommendedName>
        <fullName evidence="1">DUF7431 domain-containing protein</fullName>
    </recommendedName>
</protein>
<reference evidence="2 4" key="1">
    <citation type="submission" date="2017-11" db="EMBL/GenBank/DDBJ databases">
        <title>The genome of Rhizophagus clarus HR1 reveals common genetic basis of auxotrophy among arbuscular mycorrhizal fungi.</title>
        <authorList>
            <person name="Kobayashi Y."/>
        </authorList>
    </citation>
    <scope>NUCLEOTIDE SEQUENCE [LARGE SCALE GENOMIC DNA]</scope>
    <source>
        <strain evidence="2 4">HR1</strain>
    </source>
</reference>
<proteinExistence type="predicted"/>
<dbReference type="Proteomes" id="UP000247702">
    <property type="component" value="Unassembled WGS sequence"/>
</dbReference>
<dbReference type="OrthoDB" id="2316005at2759"/>
<comment type="caution">
    <text evidence="2">The sequence shown here is derived from an EMBL/GenBank/DDBJ whole genome shotgun (WGS) entry which is preliminary data.</text>
</comment>
<dbReference type="Pfam" id="PF24209">
    <property type="entry name" value="DUF7431"/>
    <property type="match status" value="1"/>
</dbReference>
<dbReference type="AlphaFoldDB" id="A0A2Z6Q780"/>
<evidence type="ECO:0000313" key="2">
    <source>
        <dbReference type="EMBL" id="GBB84212.1"/>
    </source>
</evidence>
<evidence type="ECO:0000313" key="4">
    <source>
        <dbReference type="Proteomes" id="UP000247702"/>
    </source>
</evidence>
<dbReference type="Proteomes" id="UP000615446">
    <property type="component" value="Unassembled WGS sequence"/>
</dbReference>
<evidence type="ECO:0000313" key="3">
    <source>
        <dbReference type="EMBL" id="GES80280.1"/>
    </source>
</evidence>
<name>A0A2Z6Q780_9GLOM</name>
<evidence type="ECO:0000259" key="1">
    <source>
        <dbReference type="Pfam" id="PF24209"/>
    </source>
</evidence>
<dbReference type="EMBL" id="BLAL01000048">
    <property type="protein sequence ID" value="GES80280.1"/>
    <property type="molecule type" value="Genomic_DNA"/>
</dbReference>
<dbReference type="EMBL" id="BEXD01000095">
    <property type="protein sequence ID" value="GBB84212.1"/>
    <property type="molecule type" value="Genomic_DNA"/>
</dbReference>
<dbReference type="InterPro" id="IPR055854">
    <property type="entry name" value="DUF7431"/>
</dbReference>